<dbReference type="Proteomes" id="UP001412067">
    <property type="component" value="Unassembled WGS sequence"/>
</dbReference>
<keyword evidence="2" id="KW-1185">Reference proteome</keyword>
<evidence type="ECO:0000313" key="1">
    <source>
        <dbReference type="EMBL" id="KAK8962375.1"/>
    </source>
</evidence>
<evidence type="ECO:0000313" key="2">
    <source>
        <dbReference type="Proteomes" id="UP001412067"/>
    </source>
</evidence>
<accession>A0ABR2MFR8</accession>
<proteinExistence type="predicted"/>
<protein>
    <submittedName>
        <fullName evidence="1">NPL4-like protein</fullName>
    </submittedName>
</protein>
<organism evidence="1 2">
    <name type="scientific">Platanthera guangdongensis</name>
    <dbReference type="NCBI Taxonomy" id="2320717"/>
    <lineage>
        <taxon>Eukaryota</taxon>
        <taxon>Viridiplantae</taxon>
        <taxon>Streptophyta</taxon>
        <taxon>Embryophyta</taxon>
        <taxon>Tracheophyta</taxon>
        <taxon>Spermatophyta</taxon>
        <taxon>Magnoliopsida</taxon>
        <taxon>Liliopsida</taxon>
        <taxon>Asparagales</taxon>
        <taxon>Orchidaceae</taxon>
        <taxon>Orchidoideae</taxon>
        <taxon>Orchideae</taxon>
        <taxon>Orchidinae</taxon>
        <taxon>Platanthera</taxon>
    </lineage>
</organism>
<name>A0ABR2MFR8_9ASPA</name>
<dbReference type="EMBL" id="JBBWWR010000008">
    <property type="protein sequence ID" value="KAK8962375.1"/>
    <property type="molecule type" value="Genomic_DNA"/>
</dbReference>
<reference evidence="1 2" key="1">
    <citation type="journal article" date="2022" name="Nat. Plants">
        <title>Genomes of leafy and leafless Platanthera orchids illuminate the evolution of mycoheterotrophy.</title>
        <authorList>
            <person name="Li M.H."/>
            <person name="Liu K.W."/>
            <person name="Li Z."/>
            <person name="Lu H.C."/>
            <person name="Ye Q.L."/>
            <person name="Zhang D."/>
            <person name="Wang J.Y."/>
            <person name="Li Y.F."/>
            <person name="Zhong Z.M."/>
            <person name="Liu X."/>
            <person name="Yu X."/>
            <person name="Liu D.K."/>
            <person name="Tu X.D."/>
            <person name="Liu B."/>
            <person name="Hao Y."/>
            <person name="Liao X.Y."/>
            <person name="Jiang Y.T."/>
            <person name="Sun W.H."/>
            <person name="Chen J."/>
            <person name="Chen Y.Q."/>
            <person name="Ai Y."/>
            <person name="Zhai J.W."/>
            <person name="Wu S.S."/>
            <person name="Zhou Z."/>
            <person name="Hsiao Y.Y."/>
            <person name="Wu W.L."/>
            <person name="Chen Y.Y."/>
            <person name="Lin Y.F."/>
            <person name="Hsu J.L."/>
            <person name="Li C.Y."/>
            <person name="Wang Z.W."/>
            <person name="Zhao X."/>
            <person name="Zhong W.Y."/>
            <person name="Ma X.K."/>
            <person name="Ma L."/>
            <person name="Huang J."/>
            <person name="Chen G.Z."/>
            <person name="Huang M.Z."/>
            <person name="Huang L."/>
            <person name="Peng D.H."/>
            <person name="Luo Y.B."/>
            <person name="Zou S.Q."/>
            <person name="Chen S.P."/>
            <person name="Lan S."/>
            <person name="Tsai W.C."/>
            <person name="Van de Peer Y."/>
            <person name="Liu Z.J."/>
        </authorList>
    </citation>
    <scope>NUCLEOTIDE SEQUENCE [LARGE SCALE GENOMIC DNA]</scope>
    <source>
        <strain evidence="1">Lor288</strain>
    </source>
</reference>
<sequence length="59" mass="6716">MSIREMIQVAEVLQVEGLIQEWMTVMMKLDVNKDGAANVHFQAFKMSYICIKLVKEGVA</sequence>
<gene>
    <name evidence="1" type="ORF">KSP40_PGU009159</name>
</gene>
<comment type="caution">
    <text evidence="1">The sequence shown here is derived from an EMBL/GenBank/DDBJ whole genome shotgun (WGS) entry which is preliminary data.</text>
</comment>